<accession>A5ZW66</accession>
<evidence type="ECO:0000313" key="2">
    <source>
        <dbReference type="Proteomes" id="UP000006002"/>
    </source>
</evidence>
<name>A5ZW66_9FIRM</name>
<proteinExistence type="predicted"/>
<organism evidence="1 2">
    <name type="scientific">Blautia obeum ATCC 29174</name>
    <dbReference type="NCBI Taxonomy" id="411459"/>
    <lineage>
        <taxon>Bacteria</taxon>
        <taxon>Bacillati</taxon>
        <taxon>Bacillota</taxon>
        <taxon>Clostridia</taxon>
        <taxon>Lachnospirales</taxon>
        <taxon>Lachnospiraceae</taxon>
        <taxon>Blautia</taxon>
    </lineage>
</organism>
<dbReference type="Proteomes" id="UP000006002">
    <property type="component" value="Unassembled WGS sequence"/>
</dbReference>
<reference evidence="1 2" key="1">
    <citation type="submission" date="2007-03" db="EMBL/GenBank/DDBJ databases">
        <authorList>
            <person name="Fulton L."/>
            <person name="Clifton S."/>
            <person name="Fulton B."/>
            <person name="Xu J."/>
            <person name="Minx P."/>
            <person name="Pepin K.H."/>
            <person name="Johnson M."/>
            <person name="Thiruvilangam P."/>
            <person name="Bhonagiri V."/>
            <person name="Nash W.E."/>
            <person name="Mardis E.R."/>
            <person name="Wilson R.K."/>
        </authorList>
    </citation>
    <scope>NUCLEOTIDE SEQUENCE [LARGE SCALE GENOMIC DNA]</scope>
    <source>
        <strain evidence="1 2">ATCC 29174</strain>
    </source>
</reference>
<evidence type="ECO:0000313" key="1">
    <source>
        <dbReference type="EMBL" id="EDM86153.1"/>
    </source>
</evidence>
<comment type="caution">
    <text evidence="1">The sequence shown here is derived from an EMBL/GenBank/DDBJ whole genome shotgun (WGS) entry which is preliminary data.</text>
</comment>
<reference evidence="1 2" key="2">
    <citation type="submission" date="2007-04" db="EMBL/GenBank/DDBJ databases">
        <title>Draft genome sequence of Ruminococcus obeum (ATCC 29174).</title>
        <authorList>
            <person name="Sudarsanam P."/>
            <person name="Ley R."/>
            <person name="Guruge J."/>
            <person name="Turnbaugh P.J."/>
            <person name="Mahowald M."/>
            <person name="Liep D."/>
            <person name="Gordon J."/>
        </authorList>
    </citation>
    <scope>NUCLEOTIDE SEQUENCE [LARGE SCALE GENOMIC DNA]</scope>
    <source>
        <strain evidence="1 2">ATCC 29174</strain>
    </source>
</reference>
<dbReference type="AlphaFoldDB" id="A5ZW66"/>
<dbReference type="HOGENOM" id="CLU_3340797_0_0_9"/>
<protein>
    <submittedName>
        <fullName evidence="1">Uncharacterized protein</fullName>
    </submittedName>
</protein>
<gene>
    <name evidence="1" type="ORF">RUMOBE_03259</name>
</gene>
<sequence>MITGYIINEKDRERNRIIYRCSLVADKWGIYYSFILG</sequence>
<dbReference type="EMBL" id="AAVO02000018">
    <property type="protein sequence ID" value="EDM86153.1"/>
    <property type="molecule type" value="Genomic_DNA"/>
</dbReference>